<accession>A0A2H0KGS8</accession>
<feature type="non-terminal residue" evidence="1">
    <location>
        <position position="1"/>
    </location>
</feature>
<evidence type="ECO:0000313" key="1">
    <source>
        <dbReference type="EMBL" id="PIQ70460.1"/>
    </source>
</evidence>
<dbReference type="GO" id="GO:0000272">
    <property type="term" value="P:polysaccharide catabolic process"/>
    <property type="evidence" value="ECO:0007669"/>
    <property type="project" value="InterPro"/>
</dbReference>
<dbReference type="Proteomes" id="UP000231371">
    <property type="component" value="Unassembled WGS sequence"/>
</dbReference>
<protein>
    <recommendedName>
        <fullName evidence="3">Dockerin domain-containing protein</fullName>
    </recommendedName>
</protein>
<dbReference type="SUPFAM" id="SSF63446">
    <property type="entry name" value="Type I dockerin domain"/>
    <property type="match status" value="1"/>
</dbReference>
<proteinExistence type="predicted"/>
<gene>
    <name evidence="1" type="ORF">COV89_00275</name>
</gene>
<evidence type="ECO:0008006" key="3">
    <source>
        <dbReference type="Google" id="ProtNLM"/>
    </source>
</evidence>
<organism evidence="1 2">
    <name type="scientific">Candidatus Shapirobacteria bacterium CG11_big_fil_rev_8_21_14_0_20_40_12</name>
    <dbReference type="NCBI Taxonomy" id="1974889"/>
    <lineage>
        <taxon>Bacteria</taxon>
        <taxon>Candidatus Shapironibacteriota</taxon>
    </lineage>
</organism>
<reference evidence="1 2" key="1">
    <citation type="submission" date="2017-09" db="EMBL/GenBank/DDBJ databases">
        <title>Depth-based differentiation of microbial function through sediment-hosted aquifers and enrichment of novel symbionts in the deep terrestrial subsurface.</title>
        <authorList>
            <person name="Probst A.J."/>
            <person name="Ladd B."/>
            <person name="Jarett J.K."/>
            <person name="Geller-Mcgrath D.E."/>
            <person name="Sieber C.M."/>
            <person name="Emerson J.B."/>
            <person name="Anantharaman K."/>
            <person name="Thomas B.C."/>
            <person name="Malmstrom R."/>
            <person name="Stieglmeier M."/>
            <person name="Klingl A."/>
            <person name="Woyke T."/>
            <person name="Ryan C.M."/>
            <person name="Banfield J.F."/>
        </authorList>
    </citation>
    <scope>NUCLEOTIDE SEQUENCE [LARGE SCALE GENOMIC DNA]</scope>
    <source>
        <strain evidence="1">CG11_big_fil_rev_8_21_14_0_20_40_12</strain>
    </source>
</reference>
<dbReference type="Gene3D" id="1.10.1330.10">
    <property type="entry name" value="Dockerin domain"/>
    <property type="match status" value="1"/>
</dbReference>
<dbReference type="EMBL" id="PCVI01000006">
    <property type="protein sequence ID" value="PIQ70460.1"/>
    <property type="molecule type" value="Genomic_DNA"/>
</dbReference>
<sequence>IEKYCKNEGFSCNNGVWADLTCYGGQNSEGCQWVKFKDGPICKDPYCAGCSCITSTPAPPLKKCAEIAADAGVNYSLCSTDFSTGFYCGSTAAICYSQIRVADSSDCVGGQKCRYYNREICNGCDTTKCTVNGCINPAVLPCPIGNPAKNEGNANCDEKIDNADFVVWRGEFLWEEKDVYTADLNGDNKIDGVDFVIWRENRN</sequence>
<dbReference type="PROSITE" id="PS00018">
    <property type="entry name" value="EF_HAND_1"/>
    <property type="match status" value="1"/>
</dbReference>
<evidence type="ECO:0000313" key="2">
    <source>
        <dbReference type="Proteomes" id="UP000231371"/>
    </source>
</evidence>
<dbReference type="InterPro" id="IPR018247">
    <property type="entry name" value="EF_Hand_1_Ca_BS"/>
</dbReference>
<dbReference type="AlphaFoldDB" id="A0A2H0KGS8"/>
<comment type="caution">
    <text evidence="1">The sequence shown here is derived from an EMBL/GenBank/DDBJ whole genome shotgun (WGS) entry which is preliminary data.</text>
</comment>
<dbReference type="InterPro" id="IPR036439">
    <property type="entry name" value="Dockerin_dom_sf"/>
</dbReference>
<name>A0A2H0KGS8_9BACT</name>